<proteinExistence type="inferred from homology"/>
<evidence type="ECO:0000313" key="6">
    <source>
        <dbReference type="Proteomes" id="UP001596422"/>
    </source>
</evidence>
<dbReference type="Proteomes" id="UP001596422">
    <property type="component" value="Unassembled WGS sequence"/>
</dbReference>
<dbReference type="PANTHER" id="PTHR30149">
    <property type="entry name" value="HYDROGENASE PROTEIN ASSEMBLY PROTEIN HYPD"/>
    <property type="match status" value="1"/>
</dbReference>
<dbReference type="PANTHER" id="PTHR30149:SF0">
    <property type="entry name" value="HYDROGENASE MATURATION FACTOR HYPD"/>
    <property type="match status" value="1"/>
</dbReference>
<evidence type="ECO:0000256" key="3">
    <source>
        <dbReference type="ARBA" id="ARBA00023004"/>
    </source>
</evidence>
<sequence>MKYIDEFRDPSVVRNLVRAIEKQAAELPVKDLPWQIMEVCGGHTHAIFRFGLDRLLPDNLEFVHGPGCPVCVLPQSVIDQAVQLARRPGTLLCSYGDAMRVPGNRGSLLAARAAGAAVQVVYGPRDALELARRHPDKTVVFLAIGFETTAPATALALRSARAEGLSNFRALSHLVLIEPPLRALLADPGLRIDGFIGPGHVSLVTGTAPFEFIPAEYRKPLVIGGFEPVDLLQSVLMLLRQFARDEARIEIQYRRAATPGGNRAAQAAVSEVFEPAPQSDWRGLGLLPRSGLQLRDDYRDFDALPLLDVVDDAPGQDPRCGCAAVLSGKMKPVQCPLFGRECTPKDPRGALMVSSEGACAAWYQYRLQDCANE</sequence>
<dbReference type="RefSeq" id="WP_379909957.1">
    <property type="nucleotide sequence ID" value="NZ_JBHSWE010000001.1"/>
</dbReference>
<evidence type="ECO:0000313" key="5">
    <source>
        <dbReference type="EMBL" id="MFC6671449.1"/>
    </source>
</evidence>
<dbReference type="Pfam" id="PF01924">
    <property type="entry name" value="HypD"/>
    <property type="match status" value="1"/>
</dbReference>
<evidence type="ECO:0000256" key="1">
    <source>
        <dbReference type="ARBA" id="ARBA00007888"/>
    </source>
</evidence>
<evidence type="ECO:0000256" key="2">
    <source>
        <dbReference type="ARBA" id="ARBA00022723"/>
    </source>
</evidence>
<keyword evidence="3" id="KW-0408">Iron</keyword>
<dbReference type="Gene3D" id="6.10.20.100">
    <property type="match status" value="1"/>
</dbReference>
<keyword evidence="6" id="KW-1185">Reference proteome</keyword>
<organism evidence="5 6">
    <name type="scientific">Marinobacterium aestuariivivens</name>
    <dbReference type="NCBI Taxonomy" id="1698799"/>
    <lineage>
        <taxon>Bacteria</taxon>
        <taxon>Pseudomonadati</taxon>
        <taxon>Pseudomonadota</taxon>
        <taxon>Gammaproteobacteria</taxon>
        <taxon>Oceanospirillales</taxon>
        <taxon>Oceanospirillaceae</taxon>
        <taxon>Marinobacterium</taxon>
    </lineage>
</organism>
<dbReference type="Gene3D" id="3.40.50.11750">
    <property type="entry name" value="HypD, alpha/beta domain 1"/>
    <property type="match status" value="2"/>
</dbReference>
<comment type="caution">
    <text evidence="5">The sequence shown here is derived from an EMBL/GenBank/DDBJ whole genome shotgun (WGS) entry which is preliminary data.</text>
</comment>
<dbReference type="EMBL" id="JBHSWE010000001">
    <property type="protein sequence ID" value="MFC6671449.1"/>
    <property type="molecule type" value="Genomic_DNA"/>
</dbReference>
<evidence type="ECO:0000256" key="4">
    <source>
        <dbReference type="PIRNR" id="PIRNR005622"/>
    </source>
</evidence>
<dbReference type="NCBIfam" id="TIGR00075">
    <property type="entry name" value="hypD"/>
    <property type="match status" value="1"/>
</dbReference>
<comment type="similarity">
    <text evidence="1 4">Belongs to the HypD family.</text>
</comment>
<gene>
    <name evidence="5" type="primary">hypD</name>
    <name evidence="5" type="ORF">ACFQDL_16265</name>
</gene>
<accession>A0ABW2A216</accession>
<keyword evidence="2" id="KW-0479">Metal-binding</keyword>
<name>A0ABW2A216_9GAMM</name>
<dbReference type="PIRSF" id="PIRSF005622">
    <property type="entry name" value="Hydrgn_mat_hypD"/>
    <property type="match status" value="1"/>
</dbReference>
<dbReference type="InterPro" id="IPR002780">
    <property type="entry name" value="Hyd_form_HypD"/>
</dbReference>
<reference evidence="6" key="1">
    <citation type="journal article" date="2019" name="Int. J. Syst. Evol. Microbiol.">
        <title>The Global Catalogue of Microorganisms (GCM) 10K type strain sequencing project: providing services to taxonomists for standard genome sequencing and annotation.</title>
        <authorList>
            <consortium name="The Broad Institute Genomics Platform"/>
            <consortium name="The Broad Institute Genome Sequencing Center for Infectious Disease"/>
            <person name="Wu L."/>
            <person name="Ma J."/>
        </authorList>
    </citation>
    <scope>NUCLEOTIDE SEQUENCE [LARGE SCALE GENOMIC DNA]</scope>
    <source>
        <strain evidence="6">NBRC 111756</strain>
    </source>
</reference>
<dbReference type="InterPro" id="IPR042243">
    <property type="entry name" value="HypD_1"/>
</dbReference>
<protein>
    <recommendedName>
        <fullName evidence="4">Hydrogenase maturation factor</fullName>
    </recommendedName>
</protein>
<dbReference type="InterPro" id="IPR042244">
    <property type="entry name" value="HypD_2_sf"/>
</dbReference>